<organism evidence="1">
    <name type="scientific">candidate division WWE3 bacterium</name>
    <dbReference type="NCBI Taxonomy" id="2053526"/>
    <lineage>
        <taxon>Bacteria</taxon>
        <taxon>Katanobacteria</taxon>
    </lineage>
</organism>
<dbReference type="AlphaFoldDB" id="A0A7C4XTG7"/>
<gene>
    <name evidence="1" type="ORF">ENR63_03290</name>
</gene>
<protein>
    <submittedName>
        <fullName evidence="1">Uncharacterized protein</fullName>
    </submittedName>
</protein>
<reference evidence="1" key="1">
    <citation type="journal article" date="2020" name="mSystems">
        <title>Genome- and Community-Level Interaction Insights into Carbon Utilization and Element Cycling Functions of Hydrothermarchaeota in Hydrothermal Sediment.</title>
        <authorList>
            <person name="Zhou Z."/>
            <person name="Liu Y."/>
            <person name="Xu W."/>
            <person name="Pan J."/>
            <person name="Luo Z.H."/>
            <person name="Li M."/>
        </authorList>
    </citation>
    <scope>NUCLEOTIDE SEQUENCE [LARGE SCALE GENOMIC DNA]</scope>
    <source>
        <strain evidence="1">SpSt-417</strain>
    </source>
</reference>
<name>A0A7C4XTG7_UNCKA</name>
<evidence type="ECO:0000313" key="1">
    <source>
        <dbReference type="EMBL" id="HGW29918.1"/>
    </source>
</evidence>
<accession>A0A7C4XTG7</accession>
<comment type="caution">
    <text evidence="1">The sequence shown here is derived from an EMBL/GenBank/DDBJ whole genome shotgun (WGS) entry which is preliminary data.</text>
</comment>
<proteinExistence type="predicted"/>
<sequence length="96" mass="10225">MESAAGVELRVRFLKLVLGCGTQILDLSAKGRNVEAAKKRLLLLIQKAANTKPQGGEKEILATISSWGRVVAQATVQYKPTTTGLVGGGNITKIYD</sequence>
<dbReference type="EMBL" id="DSRT01000179">
    <property type="protein sequence ID" value="HGW29918.1"/>
    <property type="molecule type" value="Genomic_DNA"/>
</dbReference>